<evidence type="ECO:0000313" key="2">
    <source>
        <dbReference type="Proteomes" id="UP000442535"/>
    </source>
</evidence>
<evidence type="ECO:0000313" key="1">
    <source>
        <dbReference type="EMBL" id="MST48920.1"/>
    </source>
</evidence>
<dbReference type="AlphaFoldDB" id="A0A7K0K1J4"/>
<proteinExistence type="predicted"/>
<dbReference type="RefSeq" id="WP_154543084.1">
    <property type="nucleotide sequence ID" value="NZ_VUMY01000002.1"/>
</dbReference>
<gene>
    <name evidence="1" type="ORF">FYJ63_01395</name>
</gene>
<dbReference type="EMBL" id="VUMY01000002">
    <property type="protein sequence ID" value="MST48920.1"/>
    <property type="molecule type" value="Genomic_DNA"/>
</dbReference>
<reference evidence="1 2" key="1">
    <citation type="submission" date="2019-08" db="EMBL/GenBank/DDBJ databases">
        <title>In-depth cultivation of the pig gut microbiome towards novel bacterial diversity and tailored functional studies.</title>
        <authorList>
            <person name="Wylensek D."/>
            <person name="Hitch T.C.A."/>
            <person name="Clavel T."/>
        </authorList>
    </citation>
    <scope>NUCLEOTIDE SEQUENCE [LARGE SCALE GENOMIC DNA]</scope>
    <source>
        <strain evidence="1 2">RF-GAM-744-WT-7</strain>
    </source>
</reference>
<evidence type="ECO:0008006" key="3">
    <source>
        <dbReference type="Google" id="ProtNLM"/>
    </source>
</evidence>
<name>A0A7K0K1J4_9ACTO</name>
<organism evidence="1 2">
    <name type="scientific">Mobiluncus porci</name>
    <dbReference type="NCBI Taxonomy" id="2652278"/>
    <lineage>
        <taxon>Bacteria</taxon>
        <taxon>Bacillati</taxon>
        <taxon>Actinomycetota</taxon>
        <taxon>Actinomycetes</taxon>
        <taxon>Actinomycetales</taxon>
        <taxon>Actinomycetaceae</taxon>
        <taxon>Mobiluncus</taxon>
    </lineage>
</organism>
<protein>
    <recommendedName>
        <fullName evidence="3">Phage portal protein, SPP1 Gp6-like</fullName>
    </recommendedName>
</protein>
<dbReference type="Proteomes" id="UP000442535">
    <property type="component" value="Unassembled WGS sequence"/>
</dbReference>
<accession>A0A7K0K1J4</accession>
<keyword evidence="2" id="KW-1185">Reference proteome</keyword>
<comment type="caution">
    <text evidence="1">The sequence shown here is derived from an EMBL/GenBank/DDBJ whole genome shotgun (WGS) entry which is preliminary data.</text>
</comment>
<sequence>MENLVIDPWAGLNHHITSGFNLAEWVPVKDQRRLNAYTVLSAYARGTAWQLPGSQDRRELREYGDPGLLIEQTLASVMGDSQEITSPDEATQAVLREWAVAENFSLKLMEAERKAVTLGDAVYLLEFGERPRLKVIDPAFYFPVLEDGSEYPSKVHLAWNFEDGSQSFVKRITYELKPVEPYSLPWNHTPAAVECFVTEATWEYGGGLLDLNPRRAKYATNSQGETIRDYPLGIDFIPVVHVPNTVTGAEHFGVSTLTPLVQLLDDLNAADTDATAASATTGTPMLVVSDPANAPAYGSKRQQEVAPGAVWWVNQGGRVEAINTAPQLAEMRQRVKDLTTRLSRNARIPEVALGGETAALSGVALQIQYSPLNALVRSLRLARAPKYALLFKMVQRMMTLTGQLKTVYPAALEFGAFMPKDQETTVSAVVSAVAGKVITVETGLRMLEAAGVPVADDEARILESRDYSGALSIVEATGDTAAARQKLGLAPATMSVERRQLAEK</sequence>